<name>A0AA88CX97_FICCA</name>
<accession>A0AA88CX97</accession>
<dbReference type="AlphaFoldDB" id="A0AA88CX97"/>
<dbReference type="Proteomes" id="UP001187192">
    <property type="component" value="Unassembled WGS sequence"/>
</dbReference>
<evidence type="ECO:0000313" key="3">
    <source>
        <dbReference type="Proteomes" id="UP001187192"/>
    </source>
</evidence>
<organism evidence="2 3">
    <name type="scientific">Ficus carica</name>
    <name type="common">Common fig</name>
    <dbReference type="NCBI Taxonomy" id="3494"/>
    <lineage>
        <taxon>Eukaryota</taxon>
        <taxon>Viridiplantae</taxon>
        <taxon>Streptophyta</taxon>
        <taxon>Embryophyta</taxon>
        <taxon>Tracheophyta</taxon>
        <taxon>Spermatophyta</taxon>
        <taxon>Magnoliopsida</taxon>
        <taxon>eudicotyledons</taxon>
        <taxon>Gunneridae</taxon>
        <taxon>Pentapetalae</taxon>
        <taxon>rosids</taxon>
        <taxon>fabids</taxon>
        <taxon>Rosales</taxon>
        <taxon>Moraceae</taxon>
        <taxon>Ficeae</taxon>
        <taxon>Ficus</taxon>
    </lineage>
</organism>
<proteinExistence type="predicted"/>
<gene>
    <name evidence="2" type="ORF">TIFTF001_007620</name>
</gene>
<reference evidence="2" key="1">
    <citation type="submission" date="2023-07" db="EMBL/GenBank/DDBJ databases">
        <title>draft genome sequence of fig (Ficus carica).</title>
        <authorList>
            <person name="Takahashi T."/>
            <person name="Nishimura K."/>
        </authorList>
    </citation>
    <scope>NUCLEOTIDE SEQUENCE</scope>
</reference>
<keyword evidence="3" id="KW-1185">Reference proteome</keyword>
<evidence type="ECO:0000256" key="1">
    <source>
        <dbReference type="SAM" id="MobiDB-lite"/>
    </source>
</evidence>
<feature type="region of interest" description="Disordered" evidence="1">
    <location>
        <begin position="76"/>
        <end position="107"/>
    </location>
</feature>
<sequence length="156" mass="17605">MLQAKMEIVSENNDADGNYIAMGRRTSRKITTPVAGEIAPRSAASALPPSRCPMARPVADWDGESHRCYIHRRPSRDLVERSSGREKNRREKKKLNFAEKPKHLPKPRAQTTSVLAFAGARSRCRPRFLSPNPLNQATQRELQNFFFFFSSSSSSS</sequence>
<comment type="caution">
    <text evidence="2">The sequence shown here is derived from an EMBL/GenBank/DDBJ whole genome shotgun (WGS) entry which is preliminary data.</text>
</comment>
<protein>
    <submittedName>
        <fullName evidence="2">Uncharacterized protein</fullName>
    </submittedName>
</protein>
<dbReference type="EMBL" id="BTGU01000008">
    <property type="protein sequence ID" value="GMN38378.1"/>
    <property type="molecule type" value="Genomic_DNA"/>
</dbReference>
<feature type="compositionally biased region" description="Basic and acidic residues" evidence="1">
    <location>
        <begin position="76"/>
        <end position="102"/>
    </location>
</feature>
<evidence type="ECO:0000313" key="2">
    <source>
        <dbReference type="EMBL" id="GMN38378.1"/>
    </source>
</evidence>